<sequence length="193" mass="20638">MIGIAAAIKPQMVFLFPVAFIAARDWRALGSAFAAGALAVGATLLLWGVQPWFDWLASLPQFTEVLRQTGIGIRSVTPASLAMQAGLETPVMLVGLVLGAVLVWKVFRTSLEPLDRVAALCLGGLLGLPYALSYDMTALIVAITPMLLNRSGTIISWAGAGMIFSTTLSQVGVVLASIDIFRRHWKAKMREAP</sequence>
<keyword evidence="10" id="KW-1185">Reference proteome</keyword>
<dbReference type="Proteomes" id="UP000516105">
    <property type="component" value="Chromosome"/>
</dbReference>
<evidence type="ECO:0000256" key="5">
    <source>
        <dbReference type="ARBA" id="ARBA00022989"/>
    </source>
</evidence>
<gene>
    <name evidence="9" type="ORF">H9L14_02830</name>
</gene>
<keyword evidence="6 8" id="KW-0472">Membrane</keyword>
<protein>
    <submittedName>
        <fullName evidence="9">DUF2029 domain-containing protein</fullName>
    </submittedName>
</protein>
<dbReference type="RefSeq" id="WP_187709151.1">
    <property type="nucleotide sequence ID" value="NZ_CP060782.1"/>
</dbReference>
<keyword evidence="4 8" id="KW-0812">Transmembrane</keyword>
<comment type="similarity">
    <text evidence="7">Belongs to the glycosyltransferase 87 family.</text>
</comment>
<feature type="transmembrane region" description="Helical" evidence="8">
    <location>
        <begin position="154"/>
        <end position="181"/>
    </location>
</feature>
<evidence type="ECO:0000256" key="3">
    <source>
        <dbReference type="ARBA" id="ARBA00022679"/>
    </source>
</evidence>
<evidence type="ECO:0000256" key="7">
    <source>
        <dbReference type="ARBA" id="ARBA00024033"/>
    </source>
</evidence>
<feature type="transmembrane region" description="Helical" evidence="8">
    <location>
        <begin position="90"/>
        <end position="107"/>
    </location>
</feature>
<dbReference type="Pfam" id="PF09594">
    <property type="entry name" value="GT87"/>
    <property type="match status" value="1"/>
</dbReference>
<comment type="subcellular location">
    <subcellularLocation>
        <location evidence="1">Cell membrane</location>
        <topology evidence="1">Multi-pass membrane protein</topology>
    </subcellularLocation>
</comment>
<feature type="transmembrane region" description="Helical" evidence="8">
    <location>
        <begin position="30"/>
        <end position="49"/>
    </location>
</feature>
<dbReference type="InterPro" id="IPR018584">
    <property type="entry name" value="GT87"/>
</dbReference>
<dbReference type="EMBL" id="CP060782">
    <property type="protein sequence ID" value="QNP46198.1"/>
    <property type="molecule type" value="Genomic_DNA"/>
</dbReference>
<accession>A0ABX6TAC9</accession>
<feature type="transmembrane region" description="Helical" evidence="8">
    <location>
        <begin position="119"/>
        <end position="148"/>
    </location>
</feature>
<evidence type="ECO:0000256" key="4">
    <source>
        <dbReference type="ARBA" id="ARBA00022692"/>
    </source>
</evidence>
<evidence type="ECO:0000256" key="2">
    <source>
        <dbReference type="ARBA" id="ARBA00022475"/>
    </source>
</evidence>
<evidence type="ECO:0000313" key="10">
    <source>
        <dbReference type="Proteomes" id="UP000516105"/>
    </source>
</evidence>
<evidence type="ECO:0000256" key="1">
    <source>
        <dbReference type="ARBA" id="ARBA00004651"/>
    </source>
</evidence>
<proteinExistence type="inferred from homology"/>
<organism evidence="9 10">
    <name type="scientific">Sphingomonas sediminicola</name>
    <dbReference type="NCBI Taxonomy" id="386874"/>
    <lineage>
        <taxon>Bacteria</taxon>
        <taxon>Pseudomonadati</taxon>
        <taxon>Pseudomonadota</taxon>
        <taxon>Alphaproteobacteria</taxon>
        <taxon>Sphingomonadales</taxon>
        <taxon>Sphingomonadaceae</taxon>
        <taxon>Sphingomonas</taxon>
    </lineage>
</organism>
<keyword evidence="5 8" id="KW-1133">Transmembrane helix</keyword>
<keyword evidence="2" id="KW-1003">Cell membrane</keyword>
<evidence type="ECO:0000313" key="9">
    <source>
        <dbReference type="EMBL" id="QNP46198.1"/>
    </source>
</evidence>
<evidence type="ECO:0000256" key="8">
    <source>
        <dbReference type="SAM" id="Phobius"/>
    </source>
</evidence>
<reference evidence="9 10" key="1">
    <citation type="submission" date="2020-08" db="EMBL/GenBank/DDBJ databases">
        <title>Genome sequence of Sphingomonas sediminicola KACC 15039T.</title>
        <authorList>
            <person name="Hyun D.-W."/>
            <person name="Bae J.-W."/>
        </authorList>
    </citation>
    <scope>NUCLEOTIDE SEQUENCE [LARGE SCALE GENOMIC DNA]</scope>
    <source>
        <strain evidence="9 10">KACC 15039</strain>
    </source>
</reference>
<evidence type="ECO:0000256" key="6">
    <source>
        <dbReference type="ARBA" id="ARBA00023136"/>
    </source>
</evidence>
<name>A0ABX6TAC9_9SPHN</name>
<keyword evidence="3" id="KW-0808">Transferase</keyword>